<dbReference type="SUPFAM" id="SSF47413">
    <property type="entry name" value="lambda repressor-like DNA-binding domains"/>
    <property type="match status" value="1"/>
</dbReference>
<dbReference type="GO" id="GO:0003677">
    <property type="term" value="F:DNA binding"/>
    <property type="evidence" value="ECO:0007669"/>
    <property type="project" value="InterPro"/>
</dbReference>
<evidence type="ECO:0000259" key="1">
    <source>
        <dbReference type="PROSITE" id="PS50943"/>
    </source>
</evidence>
<dbReference type="Pfam" id="PF19054">
    <property type="entry name" value="DUF5753"/>
    <property type="match status" value="1"/>
</dbReference>
<dbReference type="InterPro" id="IPR001387">
    <property type="entry name" value="Cro/C1-type_HTH"/>
</dbReference>
<reference evidence="2" key="1">
    <citation type="submission" date="2017-09" db="EMBL/GenBank/DDBJ databases">
        <title>Complete Genome Sequence of ansamitocin-producing Bacterium Actinosynnema pretiosum X47.</title>
        <authorList>
            <person name="Cao G."/>
            <person name="Zong G."/>
            <person name="Zhong C."/>
            <person name="Fu J."/>
        </authorList>
    </citation>
    <scope>NUCLEOTIDE SEQUENCE [LARGE SCALE GENOMIC DNA]</scope>
    <source>
        <strain evidence="2">X47</strain>
    </source>
</reference>
<protein>
    <submittedName>
        <fullName evidence="2">Transcriptional regulator</fullName>
    </submittedName>
</protein>
<dbReference type="RefSeq" id="WP_096498077.1">
    <property type="nucleotide sequence ID" value="NZ_CP023445.1"/>
</dbReference>
<dbReference type="SMART" id="SM00530">
    <property type="entry name" value="HTH_XRE"/>
    <property type="match status" value="1"/>
</dbReference>
<evidence type="ECO:0000313" key="2">
    <source>
        <dbReference type="EMBL" id="ATE58473.1"/>
    </source>
</evidence>
<dbReference type="InterPro" id="IPR010982">
    <property type="entry name" value="Lambda_DNA-bd_dom_sf"/>
</dbReference>
<accession>A0A290ZHK1</accession>
<dbReference type="Pfam" id="PF13560">
    <property type="entry name" value="HTH_31"/>
    <property type="match status" value="1"/>
</dbReference>
<evidence type="ECO:0000313" key="3">
    <source>
        <dbReference type="Proteomes" id="UP000218505"/>
    </source>
</evidence>
<name>A0A290ZHK1_9PSEU</name>
<dbReference type="Gene3D" id="1.10.260.40">
    <property type="entry name" value="lambda repressor-like DNA-binding domains"/>
    <property type="match status" value="1"/>
</dbReference>
<sequence>MAAKKSTPTIRLRRLARQLRLLREDAGLSREEVEEQTGINQATIYRIETAKVRPQNRTLMTMLTTYGCPEQEQAAMRALSKEATKPGWIRPWHETLSADYTTYISFEAEAQGVRNYSSLFIPGLLQTEDYARAVISGVLHTASAEQVENRVKARLGRQALLIGANPLKLWVVIDEAALRRSVGGPEVMRKQRQHLVRAAEAPNITIQVLRFDDGAHPGMPGEFIALEFEDPMDSDLVYIDSQAGEVFLESDADLKRFRNTFDHLVAMASSPKDSAAFIAKIDPSD</sequence>
<dbReference type="Proteomes" id="UP000218505">
    <property type="component" value="Chromosome"/>
</dbReference>
<dbReference type="CDD" id="cd00093">
    <property type="entry name" value="HTH_XRE"/>
    <property type="match status" value="1"/>
</dbReference>
<dbReference type="EMBL" id="CP023445">
    <property type="protein sequence ID" value="ATE58473.1"/>
    <property type="molecule type" value="Genomic_DNA"/>
</dbReference>
<dbReference type="InterPro" id="IPR043917">
    <property type="entry name" value="DUF5753"/>
</dbReference>
<keyword evidence="3" id="KW-1185">Reference proteome</keyword>
<dbReference type="KEGG" id="apre:CNX65_30120"/>
<gene>
    <name evidence="2" type="ORF">CNX65_30120</name>
</gene>
<dbReference type="PROSITE" id="PS50943">
    <property type="entry name" value="HTH_CROC1"/>
    <property type="match status" value="1"/>
</dbReference>
<dbReference type="AlphaFoldDB" id="A0A290ZHK1"/>
<feature type="domain" description="HTH cro/C1-type" evidence="1">
    <location>
        <begin position="19"/>
        <end position="73"/>
    </location>
</feature>
<proteinExistence type="predicted"/>
<organism evidence="2 3">
    <name type="scientific">Actinosynnema pretiosum</name>
    <dbReference type="NCBI Taxonomy" id="42197"/>
    <lineage>
        <taxon>Bacteria</taxon>
        <taxon>Bacillati</taxon>
        <taxon>Actinomycetota</taxon>
        <taxon>Actinomycetes</taxon>
        <taxon>Pseudonocardiales</taxon>
        <taxon>Pseudonocardiaceae</taxon>
        <taxon>Actinosynnema</taxon>
    </lineage>
</organism>